<dbReference type="GO" id="GO:0005549">
    <property type="term" value="F:odorant binding"/>
    <property type="evidence" value="ECO:0007669"/>
    <property type="project" value="InterPro"/>
</dbReference>
<comment type="subcellular location">
    <subcellularLocation>
        <location evidence="1">Secreted</location>
    </subcellularLocation>
</comment>
<dbReference type="PANTHER" id="PTHR11857:SF43">
    <property type="entry name" value="GEO07291P1-RELATED"/>
    <property type="match status" value="1"/>
</dbReference>
<dbReference type="Proteomes" id="UP000075882">
    <property type="component" value="Unassembled WGS sequence"/>
</dbReference>
<evidence type="ECO:0000256" key="5">
    <source>
        <dbReference type="ARBA" id="ARBA00023157"/>
    </source>
</evidence>
<dbReference type="InterPro" id="IPR036728">
    <property type="entry name" value="PBP_GOBP_sf"/>
</dbReference>
<evidence type="ECO:0008006" key="8">
    <source>
        <dbReference type="Google" id="ProtNLM"/>
    </source>
</evidence>
<sequence length="315" mass="36043">MIVTGVLLFILLELFAQASQAFKALDPEEAWYVYERCHEDHLPSGPNRETYLKTWKFWKLEPNDAVTHCYVKCTLAGLQMYDEKTKTFKPETVPVQHEAYKSFTEVESSKVNELQQALSSLNAGSGSCAEVFNAYLPVHNKYVGVSRKIYHGTVDSVAKIYEAKPEIKKQEESFFAYCAKKALGANGKEGYTKLRDYELADSAEFRNAMDCVFRGFRYMDDSGLKVDEVVRDFNLINKSDLEPEVRSVLASCTGTQAYDYYSCLLNSPVKEDFKNAFDFHELRSADYAFLLRGKVYEGPEQVKEEMKHLNTTVHF</sequence>
<keyword evidence="3" id="KW-0964">Secreted</keyword>
<keyword evidence="4 6" id="KW-0732">Signal</keyword>
<evidence type="ECO:0000256" key="6">
    <source>
        <dbReference type="SAM" id="SignalP"/>
    </source>
</evidence>
<dbReference type="GO" id="GO:0005615">
    <property type="term" value="C:extracellular space"/>
    <property type="evidence" value="ECO:0007669"/>
    <property type="project" value="TreeGrafter"/>
</dbReference>
<feature type="chain" id="PRO_5036470289" description="Long form D7 salivary protein" evidence="6">
    <location>
        <begin position="22"/>
        <end position="315"/>
    </location>
</feature>
<dbReference type="VEuPathDB" id="VectorBase:ACON2_032192"/>
<evidence type="ECO:0000256" key="1">
    <source>
        <dbReference type="ARBA" id="ARBA00004613"/>
    </source>
</evidence>
<evidence type="ECO:0000256" key="4">
    <source>
        <dbReference type="ARBA" id="ARBA00022729"/>
    </source>
</evidence>
<dbReference type="GO" id="GO:0007608">
    <property type="term" value="P:sensory perception of smell"/>
    <property type="evidence" value="ECO:0007669"/>
    <property type="project" value="TreeGrafter"/>
</dbReference>
<dbReference type="Gene3D" id="1.10.238.20">
    <property type="entry name" value="Pheromone/general odorant binding protein domain"/>
    <property type="match status" value="2"/>
</dbReference>
<comment type="similarity">
    <text evidence="2">Belongs to the PBP/GOBP family.</text>
</comment>
<protein>
    <recommendedName>
        <fullName evidence="8">Long form D7 salivary protein</fullName>
    </recommendedName>
</protein>
<dbReference type="Pfam" id="PF01395">
    <property type="entry name" value="PBP_GOBP"/>
    <property type="match status" value="1"/>
</dbReference>
<proteinExistence type="inferred from homology"/>
<dbReference type="CDD" id="cd23992">
    <property type="entry name" value="PBP_GOBP"/>
    <property type="match status" value="1"/>
</dbReference>
<dbReference type="SUPFAM" id="SSF47565">
    <property type="entry name" value="Insect pheromone/odorant-binding proteins"/>
    <property type="match status" value="2"/>
</dbReference>
<dbReference type="PANTHER" id="PTHR11857">
    <property type="entry name" value="ODORANT BINDING PROTEIN-RELATED"/>
    <property type="match status" value="1"/>
</dbReference>
<accession>A0A8W7PFD2</accession>
<evidence type="ECO:0000256" key="3">
    <source>
        <dbReference type="ARBA" id="ARBA00022525"/>
    </source>
</evidence>
<dbReference type="AlphaFoldDB" id="A0A8W7PFD2"/>
<dbReference type="InterPro" id="IPR006170">
    <property type="entry name" value="PBP/GOBP"/>
</dbReference>
<name>A0A8W7PFD2_ANOCL</name>
<reference evidence="7" key="1">
    <citation type="submission" date="2022-08" db="UniProtKB">
        <authorList>
            <consortium name="EnsemblMetazoa"/>
        </authorList>
    </citation>
    <scope>IDENTIFICATION</scope>
</reference>
<evidence type="ECO:0000256" key="2">
    <source>
        <dbReference type="ARBA" id="ARBA00008098"/>
    </source>
</evidence>
<dbReference type="EnsemblMetazoa" id="ACOM030202-RA">
    <property type="protein sequence ID" value="ACOM030202-PA.2"/>
    <property type="gene ID" value="ACOM030202"/>
</dbReference>
<feature type="signal peptide" evidence="6">
    <location>
        <begin position="1"/>
        <end position="21"/>
    </location>
</feature>
<organism evidence="7">
    <name type="scientific">Anopheles coluzzii</name>
    <name type="common">African malaria mosquito</name>
    <dbReference type="NCBI Taxonomy" id="1518534"/>
    <lineage>
        <taxon>Eukaryota</taxon>
        <taxon>Metazoa</taxon>
        <taxon>Ecdysozoa</taxon>
        <taxon>Arthropoda</taxon>
        <taxon>Hexapoda</taxon>
        <taxon>Insecta</taxon>
        <taxon>Pterygota</taxon>
        <taxon>Neoptera</taxon>
        <taxon>Endopterygota</taxon>
        <taxon>Diptera</taxon>
        <taxon>Nematocera</taxon>
        <taxon>Culicoidea</taxon>
        <taxon>Culicidae</taxon>
        <taxon>Anophelinae</taxon>
        <taxon>Anopheles</taxon>
    </lineage>
</organism>
<evidence type="ECO:0000313" key="7">
    <source>
        <dbReference type="EnsemblMetazoa" id="ACOM030202-PA.2"/>
    </source>
</evidence>
<keyword evidence="5" id="KW-1015">Disulfide bond</keyword>